<dbReference type="Proteomes" id="UP000006001">
    <property type="component" value="Unassembled WGS sequence"/>
</dbReference>
<dbReference type="AlphaFoldDB" id="D0WHI8"/>
<evidence type="ECO:0000313" key="1">
    <source>
        <dbReference type="EMBL" id="EEZ61152.1"/>
    </source>
</evidence>
<evidence type="ECO:0000313" key="2">
    <source>
        <dbReference type="Proteomes" id="UP000006001"/>
    </source>
</evidence>
<gene>
    <name evidence="1" type="ORF">HMPREF0762_01227</name>
</gene>
<sequence>MLGVVARRLDRAPSCSRLYRRKQRIMPDASGIENLRRRIKDPFFGGSRI</sequence>
<dbReference type="STRING" id="649764.HMPREF0762_01227"/>
<keyword evidence="2" id="KW-1185">Reference proteome</keyword>
<dbReference type="EMBL" id="ACUX02000007">
    <property type="protein sequence ID" value="EEZ61152.1"/>
    <property type="molecule type" value="Genomic_DNA"/>
</dbReference>
<reference evidence="1" key="1">
    <citation type="submission" date="2009-10" db="EMBL/GenBank/DDBJ databases">
        <authorList>
            <person name="Weinstock G."/>
            <person name="Sodergren E."/>
            <person name="Clifton S."/>
            <person name="Fulton L."/>
            <person name="Fulton B."/>
            <person name="Courtney L."/>
            <person name="Fronick C."/>
            <person name="Harrison M."/>
            <person name="Strong C."/>
            <person name="Farmer C."/>
            <person name="Delahaunty K."/>
            <person name="Markovic C."/>
            <person name="Hall O."/>
            <person name="Minx P."/>
            <person name="Tomlinson C."/>
            <person name="Mitreva M."/>
            <person name="Nelson J."/>
            <person name="Hou S."/>
            <person name="Wollam A."/>
            <person name="Pepin K.H."/>
            <person name="Johnson M."/>
            <person name="Bhonagiri V."/>
            <person name="Nash W.E."/>
            <person name="Warren W."/>
            <person name="Chinwalla A."/>
            <person name="Mardis E.R."/>
            <person name="Wilson R.K."/>
        </authorList>
    </citation>
    <scope>NUCLEOTIDE SEQUENCE [LARGE SCALE GENOMIC DNA]</scope>
    <source>
        <strain evidence="1">ATCC 700122</strain>
    </source>
</reference>
<organism evidence="1 2">
    <name type="scientific">Slackia exigua (strain ATCC 700122 / DSM 15923 / CIP 105133 / JCM 11022 / KCTC 5966 / S-7)</name>
    <dbReference type="NCBI Taxonomy" id="649764"/>
    <lineage>
        <taxon>Bacteria</taxon>
        <taxon>Bacillati</taxon>
        <taxon>Actinomycetota</taxon>
        <taxon>Coriobacteriia</taxon>
        <taxon>Eggerthellales</taxon>
        <taxon>Eggerthellaceae</taxon>
        <taxon>Slackia</taxon>
    </lineage>
</organism>
<name>D0WHI8_SLAES</name>
<proteinExistence type="predicted"/>
<protein>
    <submittedName>
        <fullName evidence="1">Uncharacterized protein</fullName>
    </submittedName>
</protein>
<accession>D0WHI8</accession>
<dbReference type="HOGENOM" id="CLU_3140737_0_0_11"/>
<comment type="caution">
    <text evidence="1">The sequence shown here is derived from an EMBL/GenBank/DDBJ whole genome shotgun (WGS) entry which is preliminary data.</text>
</comment>